<reference evidence="2" key="1">
    <citation type="submission" date="2022-11" db="EMBL/GenBank/DDBJ databases">
        <authorList>
            <person name="Petersen C."/>
        </authorList>
    </citation>
    <scope>NUCLEOTIDE SEQUENCE</scope>
    <source>
        <strain evidence="2">IBT 30761</strain>
    </source>
</reference>
<gene>
    <name evidence="2" type="ORF">N7532_002276</name>
</gene>
<dbReference type="GeneID" id="81353749"/>
<evidence type="ECO:0000256" key="1">
    <source>
        <dbReference type="SAM" id="MobiDB-lite"/>
    </source>
</evidence>
<dbReference type="RefSeq" id="XP_056477742.1">
    <property type="nucleotide sequence ID" value="XM_056614770.1"/>
</dbReference>
<organism evidence="2 3">
    <name type="scientific">Penicillium argentinense</name>
    <dbReference type="NCBI Taxonomy" id="1131581"/>
    <lineage>
        <taxon>Eukaryota</taxon>
        <taxon>Fungi</taxon>
        <taxon>Dikarya</taxon>
        <taxon>Ascomycota</taxon>
        <taxon>Pezizomycotina</taxon>
        <taxon>Eurotiomycetes</taxon>
        <taxon>Eurotiomycetidae</taxon>
        <taxon>Eurotiales</taxon>
        <taxon>Aspergillaceae</taxon>
        <taxon>Penicillium</taxon>
    </lineage>
</organism>
<feature type="region of interest" description="Disordered" evidence="1">
    <location>
        <begin position="1"/>
        <end position="34"/>
    </location>
</feature>
<feature type="compositionally biased region" description="Basic residues" evidence="1">
    <location>
        <begin position="1"/>
        <end position="17"/>
    </location>
</feature>
<evidence type="ECO:0000313" key="2">
    <source>
        <dbReference type="EMBL" id="KAJ5109631.1"/>
    </source>
</evidence>
<dbReference type="Proteomes" id="UP001149074">
    <property type="component" value="Unassembled WGS sequence"/>
</dbReference>
<dbReference type="OrthoDB" id="4360842at2759"/>
<protein>
    <submittedName>
        <fullName evidence="2">Uncharacterized protein</fullName>
    </submittedName>
</protein>
<dbReference type="EMBL" id="JAPQKI010000003">
    <property type="protein sequence ID" value="KAJ5109631.1"/>
    <property type="molecule type" value="Genomic_DNA"/>
</dbReference>
<reference evidence="2" key="2">
    <citation type="journal article" date="2023" name="IMA Fungus">
        <title>Comparative genomic study of the Penicillium genus elucidates a diverse pangenome and 15 lateral gene transfer events.</title>
        <authorList>
            <person name="Petersen C."/>
            <person name="Sorensen T."/>
            <person name="Nielsen M.R."/>
            <person name="Sondergaard T.E."/>
            <person name="Sorensen J.L."/>
            <person name="Fitzpatrick D.A."/>
            <person name="Frisvad J.C."/>
            <person name="Nielsen K.L."/>
        </authorList>
    </citation>
    <scope>NUCLEOTIDE SEQUENCE</scope>
    <source>
        <strain evidence="2">IBT 30761</strain>
    </source>
</reference>
<accession>A0A9W9G020</accession>
<evidence type="ECO:0000313" key="3">
    <source>
        <dbReference type="Proteomes" id="UP001149074"/>
    </source>
</evidence>
<sequence length="292" mass="33244">MSRSHQIRRHLPRARRNLPKDQIQRSTPKPDTEYVDDASFSCPTGDANEVKLWIPPSGARLSDQVVFAIIQADIPGPIRARKWSYEFDSEGNIRRERVPSGPAPICWGNRVPYFPVYGGYYILGGDYVAKRCWLLNASPPVPGLPYPKQIIAGPVVASPEAIPPEHYRDLLREQLHSFAPDKLDVFPGSFLEQSQRSFTIYVADHTRFSVVFLDDNYFGFVMPAKIPGYNTRVDPEGTTYADANYIYPMARWAQRAKDEYVNPSKDEFCLPHGIQRYKLFRGFDGATWGRAI</sequence>
<dbReference type="AlphaFoldDB" id="A0A9W9G020"/>
<name>A0A9W9G020_9EURO</name>
<keyword evidence="3" id="KW-1185">Reference proteome</keyword>
<proteinExistence type="predicted"/>
<feature type="compositionally biased region" description="Basic and acidic residues" evidence="1">
    <location>
        <begin position="18"/>
        <end position="32"/>
    </location>
</feature>
<comment type="caution">
    <text evidence="2">The sequence shown here is derived from an EMBL/GenBank/DDBJ whole genome shotgun (WGS) entry which is preliminary data.</text>
</comment>